<comment type="subcellular location">
    <subcellularLocation>
        <location evidence="1">Cell membrane</location>
        <topology evidence="1">Multi-pass membrane protein</topology>
    </subcellularLocation>
</comment>
<feature type="transmembrane region" description="Helical" evidence="6">
    <location>
        <begin position="180"/>
        <end position="204"/>
    </location>
</feature>
<dbReference type="RefSeq" id="WP_035378759.1">
    <property type="nucleotide sequence ID" value="NZ_AZQP01000011.1"/>
</dbReference>
<dbReference type="PANTHER" id="PTHR30086:SF20">
    <property type="entry name" value="ARGININE EXPORTER PROTEIN ARGO-RELATED"/>
    <property type="match status" value="1"/>
</dbReference>
<dbReference type="GO" id="GO:0005886">
    <property type="term" value="C:plasma membrane"/>
    <property type="evidence" value="ECO:0007669"/>
    <property type="project" value="UniProtKB-SubCell"/>
</dbReference>
<dbReference type="AlphaFoldDB" id="A0A017RWX0"/>
<feature type="transmembrane region" description="Helical" evidence="6">
    <location>
        <begin position="145"/>
        <end position="168"/>
    </location>
</feature>
<keyword evidence="5 6" id="KW-0472">Membrane</keyword>
<evidence type="ECO:0000256" key="6">
    <source>
        <dbReference type="SAM" id="Phobius"/>
    </source>
</evidence>
<feature type="transmembrane region" description="Helical" evidence="6">
    <location>
        <begin position="6"/>
        <end position="26"/>
    </location>
</feature>
<feature type="transmembrane region" description="Helical" evidence="6">
    <location>
        <begin position="102"/>
        <end position="125"/>
    </location>
</feature>
<dbReference type="EMBL" id="AZQP01000011">
    <property type="protein sequence ID" value="EYE88904.1"/>
    <property type="molecule type" value="Genomic_DNA"/>
</dbReference>
<feature type="transmembrane region" description="Helical" evidence="6">
    <location>
        <begin position="38"/>
        <end position="60"/>
    </location>
</feature>
<keyword evidence="2" id="KW-1003">Cell membrane</keyword>
<dbReference type="OrthoDB" id="5638726at2"/>
<dbReference type="PANTHER" id="PTHR30086">
    <property type="entry name" value="ARGININE EXPORTER PROTEIN ARGO"/>
    <property type="match status" value="1"/>
</dbReference>
<name>A0A017RWX0_9CLOT</name>
<evidence type="ECO:0000256" key="3">
    <source>
        <dbReference type="ARBA" id="ARBA00022692"/>
    </source>
</evidence>
<gene>
    <name evidence="7" type="ORF">Q428_05145</name>
</gene>
<dbReference type="GO" id="GO:0015171">
    <property type="term" value="F:amino acid transmembrane transporter activity"/>
    <property type="evidence" value="ECO:0007669"/>
    <property type="project" value="TreeGrafter"/>
</dbReference>
<evidence type="ECO:0000256" key="1">
    <source>
        <dbReference type="ARBA" id="ARBA00004651"/>
    </source>
</evidence>
<dbReference type="Proteomes" id="UP000019681">
    <property type="component" value="Unassembled WGS sequence"/>
</dbReference>
<evidence type="ECO:0000256" key="5">
    <source>
        <dbReference type="ARBA" id="ARBA00023136"/>
    </source>
</evidence>
<evidence type="ECO:0000256" key="4">
    <source>
        <dbReference type="ARBA" id="ARBA00022989"/>
    </source>
</evidence>
<protein>
    <submittedName>
        <fullName evidence="7">L-lysine permease</fullName>
    </submittedName>
</protein>
<keyword evidence="8" id="KW-1185">Reference proteome</keyword>
<reference evidence="7 8" key="1">
    <citation type="journal article" date="2014" name="Genome Announc.">
        <title>Draft Genome Sequence of Fervidicella metallireducens Strain AeBT, an Iron-Reducing Thermoanaerobe from the Great Artesian Basin.</title>
        <authorList>
            <person name="Patel B.K."/>
        </authorList>
    </citation>
    <scope>NUCLEOTIDE SEQUENCE [LARGE SCALE GENOMIC DNA]</scope>
    <source>
        <strain evidence="7 8">AeB</strain>
    </source>
</reference>
<comment type="caution">
    <text evidence="7">The sequence shown here is derived from an EMBL/GenBank/DDBJ whole genome shotgun (WGS) entry which is preliminary data.</text>
</comment>
<sequence>MLKYFSQGFLLGLAYVAPIGMQNLYVINTAISKPKIRAYQVALITTFFDISLALACFFGIGTLMEKTKTLKLIILFMGSIAVVYIGMQLIRSKPDTKKEVDLNKSILQIIMTCFMVTWLNPQAIIDGSLLLGSFRVSLPHEASTLFIVGVCTASFSWFTGITTIVSIFKNNFNDKIIRTINLVCGTIIVYYGLKLAYGLLLILLQS</sequence>
<keyword evidence="4 6" id="KW-1133">Transmembrane helix</keyword>
<feature type="transmembrane region" description="Helical" evidence="6">
    <location>
        <begin position="72"/>
        <end position="90"/>
    </location>
</feature>
<keyword evidence="3 6" id="KW-0812">Transmembrane</keyword>
<evidence type="ECO:0000256" key="2">
    <source>
        <dbReference type="ARBA" id="ARBA00022475"/>
    </source>
</evidence>
<organism evidence="7 8">
    <name type="scientific">Fervidicella metallireducens AeB</name>
    <dbReference type="NCBI Taxonomy" id="1403537"/>
    <lineage>
        <taxon>Bacteria</taxon>
        <taxon>Bacillati</taxon>
        <taxon>Bacillota</taxon>
        <taxon>Clostridia</taxon>
        <taxon>Eubacteriales</taxon>
        <taxon>Clostridiaceae</taxon>
        <taxon>Fervidicella</taxon>
    </lineage>
</organism>
<dbReference type="InterPro" id="IPR001123">
    <property type="entry name" value="LeuE-type"/>
</dbReference>
<proteinExistence type="predicted"/>
<accession>A0A017RWX0</accession>
<evidence type="ECO:0000313" key="8">
    <source>
        <dbReference type="Proteomes" id="UP000019681"/>
    </source>
</evidence>
<dbReference type="Pfam" id="PF01810">
    <property type="entry name" value="LysE"/>
    <property type="match status" value="1"/>
</dbReference>
<evidence type="ECO:0000313" key="7">
    <source>
        <dbReference type="EMBL" id="EYE88904.1"/>
    </source>
</evidence>